<dbReference type="InterPro" id="IPR036938">
    <property type="entry name" value="PAP2/HPO_sf"/>
</dbReference>
<dbReference type="Proteomes" id="UP001196413">
    <property type="component" value="Unassembled WGS sequence"/>
</dbReference>
<proteinExistence type="predicted"/>
<dbReference type="Pfam" id="PF01569">
    <property type="entry name" value="PAP2"/>
    <property type="match status" value="1"/>
</dbReference>
<name>A0AAD5QX00_PARTN</name>
<evidence type="ECO:0000259" key="1">
    <source>
        <dbReference type="Pfam" id="PF01569"/>
    </source>
</evidence>
<protein>
    <recommendedName>
        <fullName evidence="1">Phosphatidic acid phosphatase type 2/haloperoxidase domain-containing protein</fullName>
    </recommendedName>
</protein>
<accession>A0AAD5QX00</accession>
<feature type="domain" description="Phosphatidic acid phosphatase type 2/haloperoxidase" evidence="1">
    <location>
        <begin position="14"/>
        <end position="54"/>
    </location>
</feature>
<dbReference type="Gene3D" id="1.20.144.10">
    <property type="entry name" value="Phosphatidic acid phosphatase type 2/haloperoxidase"/>
    <property type="match status" value="1"/>
</dbReference>
<gene>
    <name evidence="2" type="ORF">KIN20_026125</name>
</gene>
<dbReference type="EMBL" id="JAHQIW010005335">
    <property type="protein sequence ID" value="KAJ1365710.1"/>
    <property type="molecule type" value="Genomic_DNA"/>
</dbReference>
<dbReference type="AlphaFoldDB" id="A0AAD5QX00"/>
<evidence type="ECO:0000313" key="3">
    <source>
        <dbReference type="Proteomes" id="UP001196413"/>
    </source>
</evidence>
<organism evidence="2 3">
    <name type="scientific">Parelaphostrongylus tenuis</name>
    <name type="common">Meningeal worm</name>
    <dbReference type="NCBI Taxonomy" id="148309"/>
    <lineage>
        <taxon>Eukaryota</taxon>
        <taxon>Metazoa</taxon>
        <taxon>Ecdysozoa</taxon>
        <taxon>Nematoda</taxon>
        <taxon>Chromadorea</taxon>
        <taxon>Rhabditida</taxon>
        <taxon>Rhabditina</taxon>
        <taxon>Rhabditomorpha</taxon>
        <taxon>Strongyloidea</taxon>
        <taxon>Metastrongylidae</taxon>
        <taxon>Parelaphostrongylus</taxon>
    </lineage>
</organism>
<comment type="caution">
    <text evidence="2">The sequence shown here is derived from an EMBL/GenBank/DDBJ whole genome shotgun (WGS) entry which is preliminary data.</text>
</comment>
<dbReference type="InterPro" id="IPR000326">
    <property type="entry name" value="PAP2/HPO"/>
</dbReference>
<keyword evidence="3" id="KW-1185">Reference proteome</keyword>
<reference evidence="2" key="1">
    <citation type="submission" date="2021-06" db="EMBL/GenBank/DDBJ databases">
        <title>Parelaphostrongylus tenuis whole genome reference sequence.</title>
        <authorList>
            <person name="Garwood T.J."/>
            <person name="Larsen P.A."/>
            <person name="Fountain-Jones N.M."/>
            <person name="Garbe J.R."/>
            <person name="Macchietto M.G."/>
            <person name="Kania S.A."/>
            <person name="Gerhold R.W."/>
            <person name="Richards J.E."/>
            <person name="Wolf T.M."/>
        </authorList>
    </citation>
    <scope>NUCLEOTIDE SEQUENCE</scope>
    <source>
        <strain evidence="2">MNPRO001-30</strain>
        <tissue evidence="2">Meninges</tissue>
    </source>
</reference>
<sequence length="69" mass="7454">MLATICGAFFPKYRVVVRGISVVVALSRVGMGRHYCSDVIGGAALGWLEGMAALTLPVSFTAWVTEFFR</sequence>
<evidence type="ECO:0000313" key="2">
    <source>
        <dbReference type="EMBL" id="KAJ1365710.1"/>
    </source>
</evidence>
<dbReference type="SUPFAM" id="SSF48317">
    <property type="entry name" value="Acid phosphatase/Vanadium-dependent haloperoxidase"/>
    <property type="match status" value="1"/>
</dbReference>